<sequence length="158" mass="18285">MFNIRLRNKLPNSNKVLNSKLFKDVKVKLLRQQTQKHYYDRSSKILTELKSGDKIVVQNVRIKIWETAVVLSKAKTPRSYEIKTFHGRDLFRNGKFLILSKVNHKSYNGNAFDTLPDVTQVVSILPQNDISTDVQTNTSTRSGRNIKRPNHLNDYVCP</sequence>
<keyword evidence="2" id="KW-1185">Reference proteome</keyword>
<dbReference type="Proteomes" id="UP000499080">
    <property type="component" value="Unassembled WGS sequence"/>
</dbReference>
<evidence type="ECO:0000313" key="2">
    <source>
        <dbReference type="Proteomes" id="UP000499080"/>
    </source>
</evidence>
<reference evidence="1 2" key="1">
    <citation type="journal article" date="2019" name="Sci. Rep.">
        <title>Orb-weaving spider Araneus ventricosus genome elucidates the spidroin gene catalogue.</title>
        <authorList>
            <person name="Kono N."/>
            <person name="Nakamura H."/>
            <person name="Ohtoshi R."/>
            <person name="Moran D.A.P."/>
            <person name="Shinohara A."/>
            <person name="Yoshida Y."/>
            <person name="Fujiwara M."/>
            <person name="Mori M."/>
            <person name="Tomita M."/>
            <person name="Arakawa K."/>
        </authorList>
    </citation>
    <scope>NUCLEOTIDE SEQUENCE [LARGE SCALE GENOMIC DNA]</scope>
</reference>
<dbReference type="OrthoDB" id="7484551at2759"/>
<gene>
    <name evidence="1" type="ORF">AVEN_145980_1</name>
</gene>
<dbReference type="AlphaFoldDB" id="A0A4Y2VYU5"/>
<name>A0A4Y2VYU5_ARAVE</name>
<accession>A0A4Y2VYU5</accession>
<protein>
    <submittedName>
        <fullName evidence="1">Uncharacterized protein</fullName>
    </submittedName>
</protein>
<comment type="caution">
    <text evidence="1">The sequence shown here is derived from an EMBL/GenBank/DDBJ whole genome shotgun (WGS) entry which is preliminary data.</text>
</comment>
<proteinExistence type="predicted"/>
<organism evidence="1 2">
    <name type="scientific">Araneus ventricosus</name>
    <name type="common">Orbweaver spider</name>
    <name type="synonym">Epeira ventricosa</name>
    <dbReference type="NCBI Taxonomy" id="182803"/>
    <lineage>
        <taxon>Eukaryota</taxon>
        <taxon>Metazoa</taxon>
        <taxon>Ecdysozoa</taxon>
        <taxon>Arthropoda</taxon>
        <taxon>Chelicerata</taxon>
        <taxon>Arachnida</taxon>
        <taxon>Araneae</taxon>
        <taxon>Araneomorphae</taxon>
        <taxon>Entelegynae</taxon>
        <taxon>Araneoidea</taxon>
        <taxon>Araneidae</taxon>
        <taxon>Araneus</taxon>
    </lineage>
</organism>
<dbReference type="EMBL" id="BGPR01052065">
    <property type="protein sequence ID" value="GBO28947.1"/>
    <property type="molecule type" value="Genomic_DNA"/>
</dbReference>
<evidence type="ECO:0000313" key="1">
    <source>
        <dbReference type="EMBL" id="GBO28947.1"/>
    </source>
</evidence>